<evidence type="ECO:0000259" key="2">
    <source>
        <dbReference type="PROSITE" id="PS50090"/>
    </source>
</evidence>
<gene>
    <name evidence="4" type="ORF">Ctob_006026</name>
</gene>
<evidence type="ECO:0000313" key="4">
    <source>
        <dbReference type="EMBL" id="KOO24892.1"/>
    </source>
</evidence>
<dbReference type="InterPro" id="IPR050560">
    <property type="entry name" value="MYB_TF"/>
</dbReference>
<dbReference type="InterPro" id="IPR009057">
    <property type="entry name" value="Homeodomain-like_sf"/>
</dbReference>
<accession>A0A0M0JEU6</accession>
<dbReference type="GO" id="GO:0005634">
    <property type="term" value="C:nucleus"/>
    <property type="evidence" value="ECO:0007669"/>
    <property type="project" value="TreeGrafter"/>
</dbReference>
<evidence type="ECO:0000313" key="5">
    <source>
        <dbReference type="Proteomes" id="UP000037460"/>
    </source>
</evidence>
<dbReference type="OrthoDB" id="2143914at2759"/>
<dbReference type="AlphaFoldDB" id="A0A0M0JEU6"/>
<feature type="domain" description="HTH myb-type" evidence="3">
    <location>
        <begin position="156"/>
        <end position="203"/>
    </location>
</feature>
<dbReference type="PROSITE" id="PS50090">
    <property type="entry name" value="MYB_LIKE"/>
    <property type="match status" value="1"/>
</dbReference>
<dbReference type="PROSITE" id="PS51294">
    <property type="entry name" value="HTH_MYB"/>
    <property type="match status" value="1"/>
</dbReference>
<comment type="caution">
    <text evidence="4">The sequence shown here is derived from an EMBL/GenBank/DDBJ whole genome shotgun (WGS) entry which is preliminary data.</text>
</comment>
<dbReference type="InterPro" id="IPR017930">
    <property type="entry name" value="Myb_dom"/>
</dbReference>
<evidence type="ECO:0000259" key="3">
    <source>
        <dbReference type="PROSITE" id="PS51294"/>
    </source>
</evidence>
<dbReference type="CDD" id="cd00167">
    <property type="entry name" value="SANT"/>
    <property type="match status" value="1"/>
</dbReference>
<sequence>MSADSLVSLAARDSFFGLGMPLAMPIGAPLPARPQGATGASSSVNEPPVVASVPMAPPHAVPAPVAEERIEEPTSVELLGNRRSPQRATRGNRRSRSEDSSARRPSREDLIDESLGRGKRNAQPKRHHGPMADMVGDDDEGLDGEGAGRGSMQVNPWTPSEDNRILRGVRENGCRWSLIAHTLPGRSDNAVRNRWHRLERAERARREAHEEGRAIEGYRCRKCGQFKKGHMCPGLEPDGAAAAAEGRSTMQQLSGRGVDGSQEEEILPLRPSSITGRSGGLADGLGAGAGASVFGCDPLSVTSLHANPVHANPQHADPLYSSAGEELLQHFGVDALASWLAMEDDAPLDQLLDLR</sequence>
<feature type="compositionally biased region" description="Basic residues" evidence="1">
    <location>
        <begin position="117"/>
        <end position="129"/>
    </location>
</feature>
<dbReference type="Proteomes" id="UP000037460">
    <property type="component" value="Unassembled WGS sequence"/>
</dbReference>
<dbReference type="GO" id="GO:0000978">
    <property type="term" value="F:RNA polymerase II cis-regulatory region sequence-specific DNA binding"/>
    <property type="evidence" value="ECO:0007669"/>
    <property type="project" value="TreeGrafter"/>
</dbReference>
<feature type="region of interest" description="Disordered" evidence="1">
    <location>
        <begin position="27"/>
        <end position="161"/>
    </location>
</feature>
<name>A0A0M0JEU6_9EUKA</name>
<dbReference type="InterPro" id="IPR001005">
    <property type="entry name" value="SANT/Myb"/>
</dbReference>
<reference evidence="5" key="1">
    <citation type="journal article" date="2015" name="PLoS Genet.">
        <title>Genome Sequence and Transcriptome Analyses of Chrysochromulina tobin: Metabolic Tools for Enhanced Algal Fitness in the Prominent Order Prymnesiales (Haptophyceae).</title>
        <authorList>
            <person name="Hovde B.T."/>
            <person name="Deodato C.R."/>
            <person name="Hunsperger H.M."/>
            <person name="Ryken S.A."/>
            <person name="Yost W."/>
            <person name="Jha R.K."/>
            <person name="Patterson J."/>
            <person name="Monnat R.J. Jr."/>
            <person name="Barlow S.B."/>
            <person name="Starkenburg S.R."/>
            <person name="Cattolico R.A."/>
        </authorList>
    </citation>
    <scope>NUCLEOTIDE SEQUENCE</scope>
    <source>
        <strain evidence="5">CCMP291</strain>
    </source>
</reference>
<dbReference type="SMART" id="SM00717">
    <property type="entry name" value="SANT"/>
    <property type="match status" value="1"/>
</dbReference>
<keyword evidence="5" id="KW-1185">Reference proteome</keyword>
<organism evidence="4 5">
    <name type="scientific">Chrysochromulina tobinii</name>
    <dbReference type="NCBI Taxonomy" id="1460289"/>
    <lineage>
        <taxon>Eukaryota</taxon>
        <taxon>Haptista</taxon>
        <taxon>Haptophyta</taxon>
        <taxon>Prymnesiophyceae</taxon>
        <taxon>Prymnesiales</taxon>
        <taxon>Chrysochromulinaceae</taxon>
        <taxon>Chrysochromulina</taxon>
    </lineage>
</organism>
<feature type="compositionally biased region" description="Basic and acidic residues" evidence="1">
    <location>
        <begin position="95"/>
        <end position="109"/>
    </location>
</feature>
<dbReference type="Gene3D" id="1.10.10.60">
    <property type="entry name" value="Homeodomain-like"/>
    <property type="match status" value="1"/>
</dbReference>
<protein>
    <submittedName>
        <fullName evidence="4">Uncharacterized protein</fullName>
    </submittedName>
</protein>
<evidence type="ECO:0000256" key="1">
    <source>
        <dbReference type="SAM" id="MobiDB-lite"/>
    </source>
</evidence>
<feature type="domain" description="Myb-like" evidence="2">
    <location>
        <begin position="149"/>
        <end position="199"/>
    </location>
</feature>
<dbReference type="Pfam" id="PF00249">
    <property type="entry name" value="Myb_DNA-binding"/>
    <property type="match status" value="1"/>
</dbReference>
<dbReference type="SUPFAM" id="SSF46689">
    <property type="entry name" value="Homeodomain-like"/>
    <property type="match status" value="1"/>
</dbReference>
<dbReference type="EMBL" id="JWZX01003040">
    <property type="protein sequence ID" value="KOO24892.1"/>
    <property type="molecule type" value="Genomic_DNA"/>
</dbReference>
<dbReference type="GO" id="GO:0000981">
    <property type="term" value="F:DNA-binding transcription factor activity, RNA polymerase II-specific"/>
    <property type="evidence" value="ECO:0007669"/>
    <property type="project" value="TreeGrafter"/>
</dbReference>
<dbReference type="PANTHER" id="PTHR45614">
    <property type="entry name" value="MYB PROTEIN-RELATED"/>
    <property type="match status" value="1"/>
</dbReference>
<proteinExistence type="predicted"/>